<reference evidence="1" key="1">
    <citation type="submission" date="2021-02" db="EMBL/GenBank/DDBJ databases">
        <authorList>
            <person name="Dougan E. K."/>
            <person name="Rhodes N."/>
            <person name="Thang M."/>
            <person name="Chan C."/>
        </authorList>
    </citation>
    <scope>NUCLEOTIDE SEQUENCE</scope>
</reference>
<protein>
    <submittedName>
        <fullName evidence="1">Uncharacterized protein</fullName>
    </submittedName>
</protein>
<sequence>MQRLDYTASVQVADELPAQSFHLFEIQLATMCLRSSWPHELSFHLFEIQTTTSKALSRRPRAQNCTSNDWHRSRVGARKVFLDCLIQCSESQVSDQISPTVLHSVVLVGRVVQQAGERPVFVATSLAATYCTKLPCSFLARELGATNFLATRLARSRS</sequence>
<dbReference type="Proteomes" id="UP000654075">
    <property type="component" value="Unassembled WGS sequence"/>
</dbReference>
<name>A0A813EDB2_POLGL</name>
<dbReference type="EMBL" id="CAJNNV010008748">
    <property type="protein sequence ID" value="CAE8596594.1"/>
    <property type="molecule type" value="Genomic_DNA"/>
</dbReference>
<gene>
    <name evidence="1" type="ORF">PGLA1383_LOCUS15056</name>
</gene>
<evidence type="ECO:0000313" key="1">
    <source>
        <dbReference type="EMBL" id="CAE8596594.1"/>
    </source>
</evidence>
<comment type="caution">
    <text evidence="1">The sequence shown here is derived from an EMBL/GenBank/DDBJ whole genome shotgun (WGS) entry which is preliminary data.</text>
</comment>
<evidence type="ECO:0000313" key="2">
    <source>
        <dbReference type="Proteomes" id="UP000654075"/>
    </source>
</evidence>
<keyword evidence="2" id="KW-1185">Reference proteome</keyword>
<dbReference type="AlphaFoldDB" id="A0A813EDB2"/>
<proteinExistence type="predicted"/>
<organism evidence="1 2">
    <name type="scientific">Polarella glacialis</name>
    <name type="common">Dinoflagellate</name>
    <dbReference type="NCBI Taxonomy" id="89957"/>
    <lineage>
        <taxon>Eukaryota</taxon>
        <taxon>Sar</taxon>
        <taxon>Alveolata</taxon>
        <taxon>Dinophyceae</taxon>
        <taxon>Suessiales</taxon>
        <taxon>Suessiaceae</taxon>
        <taxon>Polarella</taxon>
    </lineage>
</organism>
<accession>A0A813EDB2</accession>